<keyword evidence="4" id="KW-0548">Nucleotidyltransferase</keyword>
<dbReference type="OrthoDB" id="412157at2759"/>
<name>A0A9P1GRW6_9DINO</name>
<dbReference type="GO" id="GO:0003677">
    <property type="term" value="F:DNA binding"/>
    <property type="evidence" value="ECO:0007669"/>
    <property type="project" value="InterPro"/>
</dbReference>
<keyword evidence="4" id="KW-0808">Transferase</keyword>
<dbReference type="EMBL" id="CAMXCT010006779">
    <property type="protein sequence ID" value="CAI4019919.1"/>
    <property type="molecule type" value="Genomic_DNA"/>
</dbReference>
<reference evidence="2" key="1">
    <citation type="submission" date="2022-10" db="EMBL/GenBank/DDBJ databases">
        <authorList>
            <person name="Chen Y."/>
            <person name="Dougan E. K."/>
            <person name="Chan C."/>
            <person name="Rhodes N."/>
            <person name="Thang M."/>
        </authorList>
    </citation>
    <scope>NUCLEOTIDE SEQUENCE</scope>
</reference>
<keyword evidence="4" id="KW-0695">RNA-directed DNA polymerase</keyword>
<feature type="compositionally biased region" description="Acidic residues" evidence="1">
    <location>
        <begin position="428"/>
        <end position="437"/>
    </location>
</feature>
<dbReference type="Proteomes" id="UP001152797">
    <property type="component" value="Unassembled WGS sequence"/>
</dbReference>
<dbReference type="GO" id="GO:0006310">
    <property type="term" value="P:DNA recombination"/>
    <property type="evidence" value="ECO:0007669"/>
    <property type="project" value="InterPro"/>
</dbReference>
<dbReference type="Gene3D" id="1.10.443.10">
    <property type="entry name" value="Intergrase catalytic core"/>
    <property type="match status" value="1"/>
</dbReference>
<accession>A0A9P1GRW6</accession>
<dbReference type="EMBL" id="CAMXCT030006779">
    <property type="protein sequence ID" value="CAL4807231.1"/>
    <property type="molecule type" value="Genomic_DNA"/>
</dbReference>
<dbReference type="EMBL" id="CAMXCT020006779">
    <property type="protein sequence ID" value="CAL1173294.1"/>
    <property type="molecule type" value="Genomic_DNA"/>
</dbReference>
<comment type="caution">
    <text evidence="2">The sequence shown here is derived from an EMBL/GenBank/DDBJ whole genome shotgun (WGS) entry which is preliminary data.</text>
</comment>
<sequence>MGARARGRVAASSPVVLLPVPVAPVRITFRDGGGVWDQELSSSSSITESSSSHAVEIQDNFEQFLSHAFLSTRGSLKVRMPWEKGVFKSIFKKPDSGRLEWAGQPRQWVEHCMEAAVEPLDELSVAMCSRPQLVGAYFEHALASGSDQSFFQQRQTTAITRANALLKFIRWRAETSENDGREFSEMENVEEVALDFVDECGYMEVSTRTHKTARSAAQKSRLLPIVIPAVGITGCEWLSAAKVAFENFGLEFEGRVGGPFFRPPGSDGNTHCRRGLTSHEVTKFLRLMLEGDNVNQSEPRVSSHSLKATLLSWAAKSGMSPADRAILGRHSSAYLESSAVYARDLAFGAVHRLQDVLRKIHSGEFLPDAPRSGYHPVASVTVEPTEPVDCQVVKVEDEVTDPETALVGPEEAVVIDDEPFEASSDGSESVEDSDSSEEVPKPQVKCFRHHAVGPLAGLFVMHNVSKLVHYSDPAVLDGKGFNFAAVASLLDSEAQFIQRTIDLKLSEELKRSLKRTGLQTFGTFAYAHGQPGQNISDEGFEAWVTGQLLTGATIADVAGAKRLLFESQTMVLASLQDQVNATDASAIKKVPVVERETKMRAIKRRLTGLLIEGPLEPGHSLLDTTASMMQLNEIKYIPPEKCISRTHEVLNQKSPTKQLDISAENLVVKEKQDTPDMTVTSALQVQEAFQRRGIALVFADLVTHESYTRYLTTLFGHLHRDPPTGYARTSVSQLVSADKTVWQMLLEEGVQPKRDESGDLALDVKLMESLQSYRVSFSLLPLIAKKDTGPGPSKVSKPAVTHGGKGSNSHVQKPWLKPKGGKKGSKGKVRVPNHIFKLGGTSSNPAGDPICFGYNSSSGCPDAADGAKCRRTSSCVIHMAGRCLGRDLSVRQLGPKGYQEQFGDDHEVSLKSMRAVATAQPKAAKFPPVVREHKTIVRITGPFEALAKAPVAPMQRLKTSWPVPDSCQTDVPMLPKGAQLLRVTPLRSSGGMLDTGNSRIGLFEQAWGIPFEPEEFIWEAVQRGHPRLFSRLVPSVLQEAISNNFCEGSLHRLPRDRSLWFAKWTERAKQLRHEDMEIKKALPEHAAKILEPKRLALFKEILLDLNYPDVGAFDELVQGTELVGEVQPYGIFEKAFKPAEKTIEQVSQASRSERLLNFYKCSSSGDGEIDEMVYSKTLEEVEFGWACGPLELDHLPNDAVVSRRFGLRQPGKIRLIDDLSASGVNQTVQTVESPKPHSADFIAAMLLEVLKCNKGMPLMGRSFDLKSAYKQLAIATQSLSFAFVAVYNPKKAKAEVFQLLAAPFGATRSVYSFLRLSNAIWYIGVKALNLIWSCFFDDYVVFARDEHVNNTNQAVSLLFKLLGWRFAEEGEKAESFAREFGALGIRIILDECPQGLVKFTNTKKRANELIDTINTILQKGSMTLVEAQRLRGRMQFMDGQLFGRLGKLCMREVSNHTCEFQNAKVSNRTAQALRRFAVFLEYAEPRKIHLCTDKVWHVYTDACYEPTAEKWKCGLGGVLVGPFANKVAFFSISLDEDQMGILGADTKKTIIFESELLAMVVAFSVWKEVLSAMSMICFVDNNSARDVAISGNGRNFTANLLIDFLLKLEMSSCTTPWYTRVPTPSNVADEPSRGDVAELMAQNVPETNVKEALQEIMTVLAEDAVKRGSTG</sequence>
<feature type="region of interest" description="Disordered" evidence="1">
    <location>
        <begin position="788"/>
        <end position="829"/>
    </location>
</feature>
<dbReference type="SUPFAM" id="SSF56672">
    <property type="entry name" value="DNA/RNA polymerases"/>
    <property type="match status" value="1"/>
</dbReference>
<gene>
    <name evidence="2" type="ORF">C1SCF055_LOCUS44376</name>
</gene>
<proteinExistence type="predicted"/>
<reference evidence="3" key="2">
    <citation type="submission" date="2024-04" db="EMBL/GenBank/DDBJ databases">
        <authorList>
            <person name="Chen Y."/>
            <person name="Shah S."/>
            <person name="Dougan E. K."/>
            <person name="Thang M."/>
            <person name="Chan C."/>
        </authorList>
    </citation>
    <scope>NUCLEOTIDE SEQUENCE [LARGE SCALE GENOMIC DNA]</scope>
</reference>
<dbReference type="GO" id="GO:0003964">
    <property type="term" value="F:RNA-directed DNA polymerase activity"/>
    <property type="evidence" value="ECO:0007669"/>
    <property type="project" value="UniProtKB-KW"/>
</dbReference>
<dbReference type="GO" id="GO:0015074">
    <property type="term" value="P:DNA integration"/>
    <property type="evidence" value="ECO:0007669"/>
    <property type="project" value="InterPro"/>
</dbReference>
<protein>
    <submittedName>
        <fullName evidence="4">Reverse transcriptase domain-containing protein</fullName>
    </submittedName>
</protein>
<organism evidence="2">
    <name type="scientific">Cladocopium goreaui</name>
    <dbReference type="NCBI Taxonomy" id="2562237"/>
    <lineage>
        <taxon>Eukaryota</taxon>
        <taxon>Sar</taxon>
        <taxon>Alveolata</taxon>
        <taxon>Dinophyceae</taxon>
        <taxon>Suessiales</taxon>
        <taxon>Symbiodiniaceae</taxon>
        <taxon>Cladocopium</taxon>
    </lineage>
</organism>
<evidence type="ECO:0000313" key="3">
    <source>
        <dbReference type="EMBL" id="CAL1173294.1"/>
    </source>
</evidence>
<evidence type="ECO:0000313" key="5">
    <source>
        <dbReference type="Proteomes" id="UP001152797"/>
    </source>
</evidence>
<evidence type="ECO:0000313" key="2">
    <source>
        <dbReference type="EMBL" id="CAI4019919.1"/>
    </source>
</evidence>
<evidence type="ECO:0000313" key="4">
    <source>
        <dbReference type="EMBL" id="CAL4807231.1"/>
    </source>
</evidence>
<keyword evidence="5" id="KW-1185">Reference proteome</keyword>
<feature type="compositionally biased region" description="Basic residues" evidence="1">
    <location>
        <begin position="819"/>
        <end position="829"/>
    </location>
</feature>
<evidence type="ECO:0000256" key="1">
    <source>
        <dbReference type="SAM" id="MobiDB-lite"/>
    </source>
</evidence>
<dbReference type="InterPro" id="IPR043502">
    <property type="entry name" value="DNA/RNA_pol_sf"/>
</dbReference>
<feature type="region of interest" description="Disordered" evidence="1">
    <location>
        <begin position="417"/>
        <end position="441"/>
    </location>
</feature>
<dbReference type="InterPro" id="IPR013762">
    <property type="entry name" value="Integrase-like_cat_sf"/>
</dbReference>